<gene>
    <name evidence="9" type="ORF">IWQ60_005817</name>
</gene>
<feature type="transmembrane region" description="Helical" evidence="7">
    <location>
        <begin position="351"/>
        <end position="372"/>
    </location>
</feature>
<feature type="region of interest" description="Disordered" evidence="6">
    <location>
        <begin position="1"/>
        <end position="24"/>
    </location>
</feature>
<sequence>MGAPTPPTHKGSPCNGIGAPDHQDDLATRRGAHVERQTSLSGSSTFTITSLSKARPSAKDYNDHLAAVYTEPDGASELYSPFSPHYKIAIVIVTGVAGMLVPLATNVYLPTISDVARDLDSSVAMLNLALSVFVIGQGVAPLLWGPLADQFGRRPAYALGCLISMLASVGCALAQSDKLLLGMRFLQAFGGSATIVVSAGSVSDLYEPDQRGIGLGFSYSAQMLGPILGTIIGGYLSDGFGWRWTFWFIAIVSGVFMLILTLAIPETHRPTVARRYNLSLKGLAPDIHRQPRPKVTLAQVNPFGIVTALRYKYVWVPTMCTMVLYGSFFSVNTVLSTVLDSQYHYTTADIGLSYIPAGAGSVTGPLVGGFISDRLFRRQRQRRLEAARPTADNGKGTTRSSHSTAVIDIAGVPYEARLLFPVFSMCAFPLALVAWGWTMQFTAPIAIPFACHFLLAFTMNAAFNGFSTYLVDLFTAHSASIMSLSNLFRCLYTALWLGLIETVTKHWSVGWAFVFQASTVLVGTALAALLHRCGEAWREDNPPVA</sequence>
<dbReference type="InterPro" id="IPR020846">
    <property type="entry name" value="MFS_dom"/>
</dbReference>
<dbReference type="AlphaFoldDB" id="A0A9W8A681"/>
<feature type="transmembrane region" description="Helical" evidence="7">
    <location>
        <begin position="156"/>
        <end position="175"/>
    </location>
</feature>
<reference evidence="9" key="1">
    <citation type="submission" date="2022-07" db="EMBL/GenBank/DDBJ databases">
        <title>Phylogenomic reconstructions and comparative analyses of Kickxellomycotina fungi.</title>
        <authorList>
            <person name="Reynolds N.K."/>
            <person name="Stajich J.E."/>
            <person name="Barry K."/>
            <person name="Grigoriev I.V."/>
            <person name="Crous P."/>
            <person name="Smith M.E."/>
        </authorList>
    </citation>
    <scope>NUCLEOTIDE SEQUENCE</scope>
    <source>
        <strain evidence="9">RSA 861</strain>
    </source>
</reference>
<evidence type="ECO:0000256" key="5">
    <source>
        <dbReference type="ARBA" id="ARBA00023136"/>
    </source>
</evidence>
<keyword evidence="5 7" id="KW-0472">Membrane</keyword>
<organism evidence="9 10">
    <name type="scientific">Tieghemiomyces parasiticus</name>
    <dbReference type="NCBI Taxonomy" id="78921"/>
    <lineage>
        <taxon>Eukaryota</taxon>
        <taxon>Fungi</taxon>
        <taxon>Fungi incertae sedis</taxon>
        <taxon>Zoopagomycota</taxon>
        <taxon>Kickxellomycotina</taxon>
        <taxon>Dimargaritomycetes</taxon>
        <taxon>Dimargaritales</taxon>
        <taxon>Dimargaritaceae</taxon>
        <taxon>Tieghemiomyces</taxon>
    </lineage>
</organism>
<evidence type="ECO:0000313" key="9">
    <source>
        <dbReference type="EMBL" id="KAJ1923538.1"/>
    </source>
</evidence>
<evidence type="ECO:0000256" key="7">
    <source>
        <dbReference type="SAM" id="Phobius"/>
    </source>
</evidence>
<dbReference type="Pfam" id="PF07690">
    <property type="entry name" value="MFS_1"/>
    <property type="match status" value="1"/>
</dbReference>
<dbReference type="GO" id="GO:0022857">
    <property type="term" value="F:transmembrane transporter activity"/>
    <property type="evidence" value="ECO:0007669"/>
    <property type="project" value="InterPro"/>
</dbReference>
<evidence type="ECO:0000259" key="8">
    <source>
        <dbReference type="PROSITE" id="PS50850"/>
    </source>
</evidence>
<feature type="transmembrane region" description="Helical" evidence="7">
    <location>
        <begin position="509"/>
        <end position="530"/>
    </location>
</feature>
<dbReference type="Proteomes" id="UP001150569">
    <property type="component" value="Unassembled WGS sequence"/>
</dbReference>
<keyword evidence="10" id="KW-1185">Reference proteome</keyword>
<protein>
    <recommendedName>
        <fullName evidence="8">Major facilitator superfamily (MFS) profile domain-containing protein</fullName>
    </recommendedName>
</protein>
<feature type="domain" description="Major facilitator superfamily (MFS) profile" evidence="8">
    <location>
        <begin position="90"/>
        <end position="535"/>
    </location>
</feature>
<dbReference type="PANTHER" id="PTHR23502:SF51">
    <property type="entry name" value="QUINIDINE RESISTANCE PROTEIN 1-RELATED"/>
    <property type="match status" value="1"/>
</dbReference>
<comment type="subcellular location">
    <subcellularLocation>
        <location evidence="1">Membrane</location>
        <topology evidence="1">Multi-pass membrane protein</topology>
    </subcellularLocation>
</comment>
<comment type="caution">
    <text evidence="9">The sequence shown here is derived from an EMBL/GenBank/DDBJ whole genome shotgun (WGS) entry which is preliminary data.</text>
</comment>
<feature type="transmembrane region" description="Helical" evidence="7">
    <location>
        <begin position="244"/>
        <end position="265"/>
    </location>
</feature>
<dbReference type="PANTHER" id="PTHR23502">
    <property type="entry name" value="MAJOR FACILITATOR SUPERFAMILY"/>
    <property type="match status" value="1"/>
</dbReference>
<feature type="transmembrane region" description="Helical" evidence="7">
    <location>
        <begin position="443"/>
        <end position="463"/>
    </location>
</feature>
<keyword evidence="2" id="KW-0813">Transport</keyword>
<feature type="transmembrane region" description="Helical" evidence="7">
    <location>
        <begin position="212"/>
        <end position="232"/>
    </location>
</feature>
<evidence type="ECO:0000256" key="6">
    <source>
        <dbReference type="SAM" id="MobiDB-lite"/>
    </source>
</evidence>
<evidence type="ECO:0000313" key="10">
    <source>
        <dbReference type="Proteomes" id="UP001150569"/>
    </source>
</evidence>
<feature type="transmembrane region" description="Helical" evidence="7">
    <location>
        <begin position="88"/>
        <end position="109"/>
    </location>
</feature>
<dbReference type="SUPFAM" id="SSF103473">
    <property type="entry name" value="MFS general substrate transporter"/>
    <property type="match status" value="1"/>
</dbReference>
<evidence type="ECO:0000256" key="2">
    <source>
        <dbReference type="ARBA" id="ARBA00022448"/>
    </source>
</evidence>
<evidence type="ECO:0000256" key="3">
    <source>
        <dbReference type="ARBA" id="ARBA00022692"/>
    </source>
</evidence>
<feature type="transmembrane region" description="Helical" evidence="7">
    <location>
        <begin position="470"/>
        <end position="497"/>
    </location>
</feature>
<proteinExistence type="predicted"/>
<feature type="transmembrane region" description="Helical" evidence="7">
    <location>
        <begin position="313"/>
        <end position="331"/>
    </location>
</feature>
<dbReference type="OrthoDB" id="2441642at2759"/>
<name>A0A9W8A681_9FUNG</name>
<keyword evidence="3 7" id="KW-0812">Transmembrane</keyword>
<evidence type="ECO:0000256" key="1">
    <source>
        <dbReference type="ARBA" id="ARBA00004141"/>
    </source>
</evidence>
<dbReference type="PROSITE" id="PS50850">
    <property type="entry name" value="MFS"/>
    <property type="match status" value="1"/>
</dbReference>
<dbReference type="InterPro" id="IPR036259">
    <property type="entry name" value="MFS_trans_sf"/>
</dbReference>
<evidence type="ECO:0000256" key="4">
    <source>
        <dbReference type="ARBA" id="ARBA00022989"/>
    </source>
</evidence>
<feature type="transmembrane region" description="Helical" evidence="7">
    <location>
        <begin position="121"/>
        <end position="144"/>
    </location>
</feature>
<keyword evidence="4 7" id="KW-1133">Transmembrane helix</keyword>
<accession>A0A9W8A681</accession>
<dbReference type="GO" id="GO:0005886">
    <property type="term" value="C:plasma membrane"/>
    <property type="evidence" value="ECO:0007669"/>
    <property type="project" value="TreeGrafter"/>
</dbReference>
<dbReference type="Gene3D" id="1.20.1250.20">
    <property type="entry name" value="MFS general substrate transporter like domains"/>
    <property type="match status" value="1"/>
</dbReference>
<dbReference type="EMBL" id="JANBPT010000327">
    <property type="protein sequence ID" value="KAJ1923538.1"/>
    <property type="molecule type" value="Genomic_DNA"/>
</dbReference>
<feature type="transmembrane region" description="Helical" evidence="7">
    <location>
        <begin position="418"/>
        <end position="437"/>
    </location>
</feature>
<dbReference type="InterPro" id="IPR011701">
    <property type="entry name" value="MFS"/>
</dbReference>